<proteinExistence type="predicted"/>
<protein>
    <submittedName>
        <fullName evidence="1">NSP4</fullName>
    </submittedName>
</protein>
<dbReference type="EMBL" id="KM369901">
    <property type="protein sequence ID" value="AKA63283.1"/>
    <property type="molecule type" value="Genomic_RNA"/>
</dbReference>
<sequence>MIDGHPAIEQPKQIEDNYQEWFHNNLNNVLNGSYQTIVDYTNTHSIEEILVKLILLFTTLGATRRAARSIKSFTIQHIPKLIYLIRLVSDKLRNTLRRETDIKIAENIDPLKDRIECLEKELTTRILKTLEKNGYTTFTPYIQSTDRMISDLRQEQRNLESKLNNFLDFTKFRMDAFIGGRLHDINIQQINQQAENVHKATSVIAANVRSENIRNKFRN</sequence>
<name>A0A0E3M4A3_9REOV</name>
<dbReference type="Proteomes" id="UP000159125">
    <property type="component" value="Genome"/>
</dbReference>
<evidence type="ECO:0000313" key="2">
    <source>
        <dbReference type="Proteomes" id="UP000159125"/>
    </source>
</evidence>
<reference evidence="1 2" key="1">
    <citation type="journal article" date="2015" name="Emerg. Infect. Dis.">
        <title>Candidate new rotavirus species in sheltered dogs, hungary.</title>
        <authorList>
            <person name="Mihalov-Kovacs E."/>
            <person name="Gellert A."/>
            <person name="Marton S."/>
            <person name="Farkas S.L."/>
            <person name="Feher E."/>
            <person name="Oldal M."/>
            <person name="Jakab F."/>
            <person name="Martella V."/>
            <person name="Banyai K."/>
        </authorList>
    </citation>
    <scope>NUCLEOTIDE SEQUENCE [LARGE SCALE GENOMIC DNA]</scope>
    <source>
        <strain evidence="1">KE528/2012</strain>
    </source>
</reference>
<accession>A0A0E3M4A3</accession>
<organism evidence="1 2">
    <name type="scientific">Rotavirus I</name>
    <dbReference type="NCBI Taxonomy" id="1637496"/>
    <lineage>
        <taxon>Viruses</taxon>
        <taxon>Riboviria</taxon>
        <taxon>Orthornavirae</taxon>
        <taxon>Duplornaviricota</taxon>
        <taxon>Resentoviricetes</taxon>
        <taxon>Reovirales</taxon>
        <taxon>Sedoreoviridae</taxon>
        <taxon>Rotavirus</taxon>
        <taxon>Rotavirus iotagastroenteritidis</taxon>
    </lineage>
</organism>
<evidence type="ECO:0000313" key="1">
    <source>
        <dbReference type="EMBL" id="AKA63283.1"/>
    </source>
</evidence>